<evidence type="ECO:0000313" key="4">
    <source>
        <dbReference type="EMBL" id="GAF99334.1"/>
    </source>
</evidence>
<organism evidence="4">
    <name type="scientific">marine sediment metagenome</name>
    <dbReference type="NCBI Taxonomy" id="412755"/>
    <lineage>
        <taxon>unclassified sequences</taxon>
        <taxon>metagenomes</taxon>
        <taxon>ecological metagenomes</taxon>
    </lineage>
</organism>
<evidence type="ECO:0000259" key="3">
    <source>
        <dbReference type="SMART" id="SM00065"/>
    </source>
</evidence>
<protein>
    <recommendedName>
        <fullName evidence="3">GAF domain-containing protein</fullName>
    </recommendedName>
</protein>
<feature type="domain" description="GAF" evidence="3">
    <location>
        <begin position="35"/>
        <end position="200"/>
    </location>
</feature>
<dbReference type="Gene3D" id="3.60.40.10">
    <property type="entry name" value="PPM-type phosphatase domain"/>
    <property type="match status" value="1"/>
</dbReference>
<keyword evidence="1" id="KW-0378">Hydrolase</keyword>
<gene>
    <name evidence="4" type="ORF">S01H1_20369</name>
</gene>
<sequence>RAVAWKRDNEKIRKQREAAVNLLNRIGLSINESLELGDALEAIAAYIVESTQAEAGAVFLLDPGARELHARTVVGPFPPMRPTSRRKEDPETEAADRVWRETIAVGEGVIGFVAEHGEAVLISDAWNDPRVPQAVDDRDTRIYSMIAAPMSIRQRTVGVFAVVNKLRGSAFDESDLALLEQLSLQAALTVDIVRLYARQAEQSRIEEELKLAREFQRMLLPRELPEADGLDLAGFSEPALEVGGDYYDVFWVKPGEALGVAVVDASGKGIRGALVVALLR</sequence>
<dbReference type="SMART" id="SM00065">
    <property type="entry name" value="GAF"/>
    <property type="match status" value="1"/>
</dbReference>
<dbReference type="InterPro" id="IPR003018">
    <property type="entry name" value="GAF"/>
</dbReference>
<dbReference type="PANTHER" id="PTHR43156">
    <property type="entry name" value="STAGE II SPORULATION PROTEIN E-RELATED"/>
    <property type="match status" value="1"/>
</dbReference>
<dbReference type="SUPFAM" id="SSF55781">
    <property type="entry name" value="GAF domain-like"/>
    <property type="match status" value="1"/>
</dbReference>
<dbReference type="PANTHER" id="PTHR43156:SF2">
    <property type="entry name" value="STAGE II SPORULATION PROTEIN E"/>
    <property type="match status" value="1"/>
</dbReference>
<name>X0U1C7_9ZZZZ</name>
<dbReference type="InterPro" id="IPR036457">
    <property type="entry name" value="PPM-type-like_dom_sf"/>
</dbReference>
<reference evidence="4" key="1">
    <citation type="journal article" date="2014" name="Front. Microbiol.">
        <title>High frequency of phylogenetically diverse reductive dehalogenase-homologous genes in deep subseafloor sedimentary metagenomes.</title>
        <authorList>
            <person name="Kawai M."/>
            <person name="Futagami T."/>
            <person name="Toyoda A."/>
            <person name="Takaki Y."/>
            <person name="Nishi S."/>
            <person name="Hori S."/>
            <person name="Arai W."/>
            <person name="Tsubouchi T."/>
            <person name="Morono Y."/>
            <person name="Uchiyama I."/>
            <person name="Ito T."/>
            <person name="Fujiyama A."/>
            <person name="Inagaki F."/>
            <person name="Takami H."/>
        </authorList>
    </citation>
    <scope>NUCLEOTIDE SEQUENCE</scope>
    <source>
        <strain evidence="4">Expedition CK06-06</strain>
    </source>
</reference>
<accession>X0U1C7</accession>
<dbReference type="InterPro" id="IPR052016">
    <property type="entry name" value="Bact_Sigma-Reg"/>
</dbReference>
<evidence type="ECO:0000256" key="1">
    <source>
        <dbReference type="ARBA" id="ARBA00022801"/>
    </source>
</evidence>
<dbReference type="InterPro" id="IPR029016">
    <property type="entry name" value="GAF-like_dom_sf"/>
</dbReference>
<dbReference type="Pfam" id="PF01590">
    <property type="entry name" value="GAF"/>
    <property type="match status" value="1"/>
</dbReference>
<dbReference type="Gene3D" id="3.30.450.40">
    <property type="match status" value="1"/>
</dbReference>
<proteinExistence type="predicted"/>
<dbReference type="GO" id="GO:0016791">
    <property type="term" value="F:phosphatase activity"/>
    <property type="evidence" value="ECO:0007669"/>
    <property type="project" value="TreeGrafter"/>
</dbReference>
<feature type="non-terminal residue" evidence="4">
    <location>
        <position position="280"/>
    </location>
</feature>
<feature type="non-terminal residue" evidence="4">
    <location>
        <position position="1"/>
    </location>
</feature>
<dbReference type="AlphaFoldDB" id="X0U1C7"/>
<evidence type="ECO:0000256" key="2">
    <source>
        <dbReference type="SAM" id="MobiDB-lite"/>
    </source>
</evidence>
<feature type="compositionally biased region" description="Basic and acidic residues" evidence="2">
    <location>
        <begin position="85"/>
        <end position="95"/>
    </location>
</feature>
<feature type="region of interest" description="Disordered" evidence="2">
    <location>
        <begin position="74"/>
        <end position="95"/>
    </location>
</feature>
<comment type="caution">
    <text evidence="4">The sequence shown here is derived from an EMBL/GenBank/DDBJ whole genome shotgun (WGS) entry which is preliminary data.</text>
</comment>
<dbReference type="EMBL" id="BARS01011137">
    <property type="protein sequence ID" value="GAF99334.1"/>
    <property type="molecule type" value="Genomic_DNA"/>
</dbReference>